<evidence type="ECO:0000313" key="2">
    <source>
        <dbReference type="EMBL" id="CAG9322612.1"/>
    </source>
</evidence>
<reference evidence="2" key="1">
    <citation type="submission" date="2021-09" db="EMBL/GenBank/DDBJ databases">
        <authorList>
            <consortium name="AG Swart"/>
            <person name="Singh M."/>
            <person name="Singh A."/>
            <person name="Seah K."/>
            <person name="Emmerich C."/>
        </authorList>
    </citation>
    <scope>NUCLEOTIDE SEQUENCE</scope>
    <source>
        <strain evidence="2">ATCC30299</strain>
    </source>
</reference>
<protein>
    <submittedName>
        <fullName evidence="2">Uncharacterized protein</fullName>
    </submittedName>
</protein>
<gene>
    <name evidence="2" type="ORF">BSTOLATCC_MIC31737</name>
</gene>
<feature type="coiled-coil region" evidence="1">
    <location>
        <begin position="23"/>
        <end position="57"/>
    </location>
</feature>
<accession>A0AAU9J8Q3</accession>
<comment type="caution">
    <text evidence="2">The sequence shown here is derived from an EMBL/GenBank/DDBJ whole genome shotgun (WGS) entry which is preliminary data.</text>
</comment>
<sequence length="142" mass="16540">MEEVNPLSTQYLSQAQPDIKKFIKHMHKKIDEIQSQMHESKQNYEQLRSEAKAMESQNLRDSNDITDRILDELDRIEQEFKKQVGESKTEAGFLKQQLASVTQEKMKLEQNSLLLATRVGEAEKVIGIELMLPHIDDHRGYE</sequence>
<proteinExistence type="predicted"/>
<name>A0AAU9J8Q3_9CILI</name>
<keyword evidence="3" id="KW-1185">Reference proteome</keyword>
<organism evidence="2 3">
    <name type="scientific">Blepharisma stoltei</name>
    <dbReference type="NCBI Taxonomy" id="1481888"/>
    <lineage>
        <taxon>Eukaryota</taxon>
        <taxon>Sar</taxon>
        <taxon>Alveolata</taxon>
        <taxon>Ciliophora</taxon>
        <taxon>Postciliodesmatophora</taxon>
        <taxon>Heterotrichea</taxon>
        <taxon>Heterotrichida</taxon>
        <taxon>Blepharismidae</taxon>
        <taxon>Blepharisma</taxon>
    </lineage>
</organism>
<dbReference type="Proteomes" id="UP001162131">
    <property type="component" value="Unassembled WGS sequence"/>
</dbReference>
<dbReference type="AlphaFoldDB" id="A0AAU9J8Q3"/>
<evidence type="ECO:0000313" key="3">
    <source>
        <dbReference type="Proteomes" id="UP001162131"/>
    </source>
</evidence>
<evidence type="ECO:0000256" key="1">
    <source>
        <dbReference type="SAM" id="Coils"/>
    </source>
</evidence>
<keyword evidence="1" id="KW-0175">Coiled coil</keyword>
<dbReference type="EMBL" id="CAJZBQ010000032">
    <property type="protein sequence ID" value="CAG9322612.1"/>
    <property type="molecule type" value="Genomic_DNA"/>
</dbReference>